<dbReference type="VEuPathDB" id="VectorBase:CQUJHB008209"/>
<dbReference type="Proteomes" id="UP000002320">
    <property type="component" value="Unassembled WGS sequence"/>
</dbReference>
<reference evidence="2" key="1">
    <citation type="submission" date="2007-03" db="EMBL/GenBank/DDBJ databases">
        <title>Annotation of Culex pipiens quinquefasciatus.</title>
        <authorList>
            <consortium name="The Broad Institute Genome Sequencing Platform"/>
            <person name="Atkinson P.W."/>
            <person name="Hemingway J."/>
            <person name="Christensen B.M."/>
            <person name="Higgs S."/>
            <person name="Kodira C."/>
            <person name="Hannick L."/>
            <person name="Megy K."/>
            <person name="O'Leary S."/>
            <person name="Pearson M."/>
            <person name="Haas B.J."/>
            <person name="Mauceli E."/>
            <person name="Wortman J.R."/>
            <person name="Lee N.H."/>
            <person name="Guigo R."/>
            <person name="Stanke M."/>
            <person name="Alvarado L."/>
            <person name="Amedeo P."/>
            <person name="Antoine C.H."/>
            <person name="Arensburger P."/>
            <person name="Bidwell S.L."/>
            <person name="Crawford M."/>
            <person name="Camaro F."/>
            <person name="Devon K."/>
            <person name="Engels R."/>
            <person name="Hammond M."/>
            <person name="Howarth C."/>
            <person name="Koehrsen M."/>
            <person name="Lawson D."/>
            <person name="Montgomery P."/>
            <person name="Nene V."/>
            <person name="Nusbaum C."/>
            <person name="Puiu D."/>
            <person name="Romero-Severson J."/>
            <person name="Severson D.W."/>
            <person name="Shumway M."/>
            <person name="Sisk P."/>
            <person name="Stolte C."/>
            <person name="Zeng Q."/>
            <person name="Eisenstadt E."/>
            <person name="Fraser-Liggett C."/>
            <person name="Strausberg R."/>
            <person name="Galagan J."/>
            <person name="Birren B."/>
            <person name="Collins F.H."/>
        </authorList>
    </citation>
    <scope>NUCLEOTIDE SEQUENCE [LARGE SCALE GENOMIC DNA]</scope>
    <source>
        <strain evidence="2">JHB</strain>
    </source>
</reference>
<dbReference type="InterPro" id="IPR013761">
    <property type="entry name" value="SAM/pointed_sf"/>
</dbReference>
<dbReference type="HOGENOM" id="CLU_1877462_0_0_1"/>
<organism>
    <name type="scientific">Culex quinquefasciatus</name>
    <name type="common">Southern house mosquito</name>
    <name type="synonym">Culex pungens</name>
    <dbReference type="NCBI Taxonomy" id="7176"/>
    <lineage>
        <taxon>Eukaryota</taxon>
        <taxon>Metazoa</taxon>
        <taxon>Ecdysozoa</taxon>
        <taxon>Arthropoda</taxon>
        <taxon>Hexapoda</taxon>
        <taxon>Insecta</taxon>
        <taxon>Pterygota</taxon>
        <taxon>Neoptera</taxon>
        <taxon>Endopterygota</taxon>
        <taxon>Diptera</taxon>
        <taxon>Nematocera</taxon>
        <taxon>Culicoidea</taxon>
        <taxon>Culicidae</taxon>
        <taxon>Culicinae</taxon>
        <taxon>Culicini</taxon>
        <taxon>Culex</taxon>
        <taxon>Culex</taxon>
    </lineage>
</organism>
<proteinExistence type="predicted"/>
<gene>
    <name evidence="3" type="primary">6038620</name>
    <name evidence="2" type="ORF">CpipJ_CPIJ006846</name>
</gene>
<evidence type="ECO:0000313" key="2">
    <source>
        <dbReference type="EMBL" id="EDS28251.1"/>
    </source>
</evidence>
<dbReference type="EMBL" id="DS231943">
    <property type="protein sequence ID" value="EDS28251.1"/>
    <property type="molecule type" value="Genomic_DNA"/>
</dbReference>
<dbReference type="InParanoid" id="B0WI60"/>
<keyword evidence="4" id="KW-1185">Reference proteome</keyword>
<dbReference type="InterPro" id="IPR001660">
    <property type="entry name" value="SAM"/>
</dbReference>
<dbReference type="PROSITE" id="PS50105">
    <property type="entry name" value="SAM_DOMAIN"/>
    <property type="match status" value="1"/>
</dbReference>
<name>B0WI60_CULQU</name>
<dbReference type="EnsemblMetazoa" id="CPIJ006846-RA">
    <property type="protein sequence ID" value="CPIJ006846-PA"/>
    <property type="gene ID" value="CPIJ006846"/>
</dbReference>
<dbReference type="SUPFAM" id="SSF47769">
    <property type="entry name" value="SAM/Pointed domain"/>
    <property type="match status" value="1"/>
</dbReference>
<dbReference type="VEuPathDB" id="VectorBase:CPIJ006846"/>
<dbReference type="Gene3D" id="1.10.150.50">
    <property type="entry name" value="Transcription Factor, Ets-1"/>
    <property type="match status" value="1"/>
</dbReference>
<dbReference type="STRING" id="7176.B0WI60"/>
<protein>
    <recommendedName>
        <fullName evidence="1">SAM domain-containing protein</fullName>
    </recommendedName>
</protein>
<dbReference type="OMA" id="KQFNGVE"/>
<dbReference type="KEGG" id="cqu:CpipJ_CPIJ006846"/>
<reference evidence="3" key="2">
    <citation type="submission" date="2021-02" db="UniProtKB">
        <authorList>
            <consortium name="EnsemblMetazoa"/>
        </authorList>
    </citation>
    <scope>IDENTIFICATION</scope>
    <source>
        <strain evidence="3">JHB</strain>
    </source>
</reference>
<dbReference type="eggNOG" id="ENOG502QPX3">
    <property type="taxonomic scope" value="Eukaryota"/>
</dbReference>
<dbReference type="AlphaFoldDB" id="B0WI60"/>
<evidence type="ECO:0000313" key="3">
    <source>
        <dbReference type="EnsemblMetazoa" id="CPIJ006846-PA"/>
    </source>
</evidence>
<evidence type="ECO:0000259" key="1">
    <source>
        <dbReference type="PROSITE" id="PS50105"/>
    </source>
</evidence>
<accession>B0WI60</accession>
<dbReference type="SMART" id="SM00454">
    <property type="entry name" value="SAM"/>
    <property type="match status" value="1"/>
</dbReference>
<sequence length="136" mass="15209">MTQPSPKPTPSASKPWSSGAIFRSQSVLASSSLSLFEGISWSHKFGSLNRRRKNAGGPSMVITSCPHLEVPGWLTRLDLDEYQDKFKQFNGVEDFLYYSEADIKKLGIRNNAHRARIISSLVALRENPSTEKKVNN</sequence>
<dbReference type="OrthoDB" id="2412973at2759"/>
<evidence type="ECO:0000313" key="4">
    <source>
        <dbReference type="Proteomes" id="UP000002320"/>
    </source>
</evidence>
<dbReference type="Pfam" id="PF07647">
    <property type="entry name" value="SAM_2"/>
    <property type="match status" value="1"/>
</dbReference>
<feature type="domain" description="SAM" evidence="1">
    <location>
        <begin position="69"/>
        <end position="127"/>
    </location>
</feature>